<reference evidence="2" key="1">
    <citation type="journal article" date="2017" name="Genome Biol. Evol.">
        <title>The complete genome sequence of the phytopathogenic fungus Sclerotinia sclerotiorum reveals insights into the genome architecture of broad host range pathogens.</title>
        <authorList>
            <person name="Derbyshire M."/>
            <person name="Denton-Giles M."/>
            <person name="Hegedus D."/>
            <person name="Seifbarghy S."/>
            <person name="Rollins J."/>
            <person name="van Kan J."/>
            <person name="Seidl M.F."/>
            <person name="Faino L."/>
            <person name="Mbengue M."/>
            <person name="Navaud O."/>
            <person name="Raffaele S."/>
            <person name="Hammond-Kosack K."/>
            <person name="Heard S."/>
            <person name="Oliver R."/>
        </authorList>
    </citation>
    <scope>NUCLEOTIDE SEQUENCE [LARGE SCALE GENOMIC DNA]</scope>
    <source>
        <strain evidence="2">ATCC 18683 / 1980 / Ss-1</strain>
    </source>
</reference>
<organism evidence="1 2">
    <name type="scientific">Sclerotinia sclerotiorum (strain ATCC 18683 / 1980 / Ss-1)</name>
    <name type="common">White mold</name>
    <name type="synonym">Whetzelinia sclerotiorum</name>
    <dbReference type="NCBI Taxonomy" id="665079"/>
    <lineage>
        <taxon>Eukaryota</taxon>
        <taxon>Fungi</taxon>
        <taxon>Dikarya</taxon>
        <taxon>Ascomycota</taxon>
        <taxon>Pezizomycotina</taxon>
        <taxon>Leotiomycetes</taxon>
        <taxon>Helotiales</taxon>
        <taxon>Sclerotiniaceae</taxon>
        <taxon>Sclerotinia</taxon>
    </lineage>
</organism>
<protein>
    <submittedName>
        <fullName evidence="1">Uncharacterized protein</fullName>
    </submittedName>
</protein>
<gene>
    <name evidence="1" type="ORF">sscle_11g084540</name>
</gene>
<accession>A0A1D9QFG5</accession>
<sequence length="127" mass="14662">MRRRPAILPTVITLLRDDGERWRMMEKSLSTKCLESIYLACQRLGRNLEEYKSPSESLKPKSMKLFKTSRSWYKDQDTSQTGTYGHRLRKIGHPVRSAILKPQIGKSVVEWVTISESLLLPTGFGQH</sequence>
<dbReference type="OrthoDB" id="3868412at2759"/>
<dbReference type="Proteomes" id="UP000177798">
    <property type="component" value="Chromosome 11"/>
</dbReference>
<dbReference type="VEuPathDB" id="FungiDB:sscle_11g084540"/>
<evidence type="ECO:0000313" key="1">
    <source>
        <dbReference type="EMBL" id="APA13684.1"/>
    </source>
</evidence>
<proteinExistence type="predicted"/>
<name>A0A1D9QFG5_SCLS1</name>
<dbReference type="EMBL" id="CP017824">
    <property type="protein sequence ID" value="APA13684.1"/>
    <property type="molecule type" value="Genomic_DNA"/>
</dbReference>
<evidence type="ECO:0000313" key="2">
    <source>
        <dbReference type="Proteomes" id="UP000177798"/>
    </source>
</evidence>
<dbReference type="AlphaFoldDB" id="A0A1D9QFG5"/>